<gene>
    <name evidence="1" type="ORF">AWB74_03384</name>
</gene>
<proteinExistence type="predicted"/>
<name>A0A158J5P6_9BURK</name>
<dbReference type="RefSeq" id="WP_061147871.1">
    <property type="nucleotide sequence ID" value="NZ_FCOM02000012.1"/>
</dbReference>
<keyword evidence="2" id="KW-1185">Reference proteome</keyword>
<dbReference type="AlphaFoldDB" id="A0A158J5P6"/>
<accession>A0A158J5P6</accession>
<evidence type="ECO:0000313" key="2">
    <source>
        <dbReference type="Proteomes" id="UP000055019"/>
    </source>
</evidence>
<reference evidence="1" key="1">
    <citation type="submission" date="2016-01" db="EMBL/GenBank/DDBJ databases">
        <authorList>
            <person name="Peeters C."/>
        </authorList>
    </citation>
    <scope>NUCLEOTIDE SEQUENCE [LARGE SCALE GENOMIC DNA]</scope>
    <source>
        <strain evidence="1">LMG 29317</strain>
    </source>
</reference>
<organism evidence="1 2">
    <name type="scientific">Caballeronia arvi</name>
    <dbReference type="NCBI Taxonomy" id="1777135"/>
    <lineage>
        <taxon>Bacteria</taxon>
        <taxon>Pseudomonadati</taxon>
        <taxon>Pseudomonadota</taxon>
        <taxon>Betaproteobacteria</taxon>
        <taxon>Burkholderiales</taxon>
        <taxon>Burkholderiaceae</taxon>
        <taxon>Caballeronia</taxon>
    </lineage>
</organism>
<dbReference type="OrthoDB" id="8926609at2"/>
<evidence type="ECO:0000313" key="1">
    <source>
        <dbReference type="EMBL" id="SAL63651.1"/>
    </source>
</evidence>
<dbReference type="Proteomes" id="UP000055019">
    <property type="component" value="Unassembled WGS sequence"/>
</dbReference>
<comment type="caution">
    <text evidence="1">The sequence shown here is derived from an EMBL/GenBank/DDBJ whole genome shotgun (WGS) entry which is preliminary data.</text>
</comment>
<protein>
    <submittedName>
        <fullName evidence="1">Uncharacterized protein</fullName>
    </submittedName>
</protein>
<dbReference type="EMBL" id="FCOM02000012">
    <property type="protein sequence ID" value="SAL63651.1"/>
    <property type="molecule type" value="Genomic_DNA"/>
</dbReference>
<sequence>MAAGITSLRFQVERLVGSTRDDTMRVRFIERARIGSTRRLCLRIDWPQGSLPLFFFLHADGTWHLFPPEQSRPEMGVIHKAT</sequence>